<dbReference type="InterPro" id="IPR036291">
    <property type="entry name" value="NAD(P)-bd_dom_sf"/>
</dbReference>
<dbReference type="OrthoDB" id="504564at2"/>
<dbReference type="AlphaFoldDB" id="B0C2T5"/>
<gene>
    <name evidence="4" type="ordered locus">AM1_1112</name>
</gene>
<dbReference type="EMBL" id="CP000828">
    <property type="protein sequence ID" value="ABW26151.1"/>
    <property type="molecule type" value="Genomic_DNA"/>
</dbReference>
<proteinExistence type="predicted"/>
<keyword evidence="1" id="KW-0602">Photosynthesis</keyword>
<dbReference type="SUPFAM" id="SSF51735">
    <property type="entry name" value="NAD(P)-binding Rossmann-fold domains"/>
    <property type="match status" value="1"/>
</dbReference>
<keyword evidence="5" id="KW-1185">Reference proteome</keyword>
<dbReference type="eggNOG" id="COG0702">
    <property type="taxonomic scope" value="Bacteria"/>
</dbReference>
<evidence type="ECO:0000256" key="2">
    <source>
        <dbReference type="ARBA" id="ARBA00023276"/>
    </source>
</evidence>
<dbReference type="GO" id="GO:0015979">
    <property type="term" value="P:photosynthesis"/>
    <property type="evidence" value="ECO:0007669"/>
    <property type="project" value="UniProtKB-KW"/>
</dbReference>
<protein>
    <submittedName>
        <fullName evidence="4">NAD dependent epimerase/dehydratase family protein</fullName>
    </submittedName>
</protein>
<dbReference type="KEGG" id="amr:AM1_1112"/>
<reference evidence="4 5" key="1">
    <citation type="journal article" date="2008" name="Proc. Natl. Acad. Sci. U.S.A.">
        <title>Niche adaptation and genome expansion in the chlorophyll d-producing cyanobacterium Acaryochloris marina.</title>
        <authorList>
            <person name="Swingley W.D."/>
            <person name="Chen M."/>
            <person name="Cheung P.C."/>
            <person name="Conrad A.L."/>
            <person name="Dejesa L.C."/>
            <person name="Hao J."/>
            <person name="Honchak B.M."/>
            <person name="Karbach L.E."/>
            <person name="Kurdoglu A."/>
            <person name="Lahiri S."/>
            <person name="Mastrian S.D."/>
            <person name="Miyashita H."/>
            <person name="Page L."/>
            <person name="Ramakrishna P."/>
            <person name="Satoh S."/>
            <person name="Sattley W.M."/>
            <person name="Shimada Y."/>
            <person name="Taylor H.L."/>
            <person name="Tomo T."/>
            <person name="Tsuchiya T."/>
            <person name="Wang Z.T."/>
            <person name="Raymond J."/>
            <person name="Mimuro M."/>
            <person name="Blankenship R.E."/>
            <person name="Touchman J.W."/>
        </authorList>
    </citation>
    <scope>NUCLEOTIDE SEQUENCE [LARGE SCALE GENOMIC DNA]</scope>
    <source>
        <strain evidence="5">MBIC 11017</strain>
    </source>
</reference>
<feature type="domain" description="NAD(P)-binding" evidence="3">
    <location>
        <begin position="7"/>
        <end position="193"/>
    </location>
</feature>
<dbReference type="RefSeq" id="WP_012161705.1">
    <property type="nucleotide sequence ID" value="NC_009925.1"/>
</dbReference>
<evidence type="ECO:0000259" key="3">
    <source>
        <dbReference type="Pfam" id="PF13460"/>
    </source>
</evidence>
<organism evidence="4 5">
    <name type="scientific">Acaryochloris marina (strain MBIC 11017)</name>
    <dbReference type="NCBI Taxonomy" id="329726"/>
    <lineage>
        <taxon>Bacteria</taxon>
        <taxon>Bacillati</taxon>
        <taxon>Cyanobacteriota</taxon>
        <taxon>Cyanophyceae</taxon>
        <taxon>Acaryochloridales</taxon>
        <taxon>Acaryochloridaceae</taxon>
        <taxon>Acaryochloris</taxon>
    </lineage>
</organism>
<dbReference type="Gene3D" id="3.40.50.720">
    <property type="entry name" value="NAD(P)-binding Rossmann-like Domain"/>
    <property type="match status" value="1"/>
</dbReference>
<dbReference type="InterPro" id="IPR016040">
    <property type="entry name" value="NAD(P)-bd_dom"/>
</dbReference>
<dbReference type="InterPro" id="IPR044256">
    <property type="entry name" value="HCF244-like"/>
</dbReference>
<dbReference type="CDD" id="cd05243">
    <property type="entry name" value="SDR_a5"/>
    <property type="match status" value="1"/>
</dbReference>
<evidence type="ECO:0000256" key="1">
    <source>
        <dbReference type="ARBA" id="ARBA00022531"/>
    </source>
</evidence>
<dbReference type="PANTHER" id="PTHR47128:SF2">
    <property type="entry name" value="PROTEIN HIGH CHLOROPHYLL FLUORESCENCE PHENOTYPE 244, CHLOROPLASTIC"/>
    <property type="match status" value="1"/>
</dbReference>
<evidence type="ECO:0000313" key="4">
    <source>
        <dbReference type="EMBL" id="ABW26151.1"/>
    </source>
</evidence>
<sequence>MNLLIVGATGTLGRQIARRALDEGHEVTCLVRAPRAATFLREWGASLIKGDLRDPETLKLAMEGNTAVIDAATVRATDSIGIREVDWDGKVALIQAAKAAGIQRFVFFSILGAENYPKVPLMDIKNCTELFIKESGLNYTILRPCGFFQGLIGQYAIPILEDQSVWVMNEATSTAYMDTQDIAKFAVNALSHPETENKTFDLAGPKDWSPEQIVALCENIANQPAKVTRMPIGLLRSGQKIARFFQWSWNIADRLAFSEVITSQAPITVPMTETCKVFGVDESEISTLEAYMQEYFDRILKKLKQLEYEKNQKQSRKRSPFKTPSS</sequence>
<dbReference type="GO" id="GO:0009523">
    <property type="term" value="C:photosystem II"/>
    <property type="evidence" value="ECO:0007669"/>
    <property type="project" value="UniProtKB-KW"/>
</dbReference>
<keyword evidence="2" id="KW-0604">Photosystem II</keyword>
<dbReference type="HOGENOM" id="CLU_007383_10_3_3"/>
<dbReference type="PANTHER" id="PTHR47128">
    <property type="match status" value="1"/>
</dbReference>
<accession>B0C2T5</accession>
<name>B0C2T5_ACAM1</name>
<evidence type="ECO:0000313" key="5">
    <source>
        <dbReference type="Proteomes" id="UP000000268"/>
    </source>
</evidence>
<dbReference type="STRING" id="329726.AM1_1112"/>
<dbReference type="Proteomes" id="UP000000268">
    <property type="component" value="Chromosome"/>
</dbReference>
<dbReference type="Pfam" id="PF13460">
    <property type="entry name" value="NAD_binding_10"/>
    <property type="match status" value="1"/>
</dbReference>